<name>A0AC34FW26_9BILA</name>
<accession>A0AC34FW26</accession>
<dbReference type="Proteomes" id="UP000887579">
    <property type="component" value="Unplaced"/>
</dbReference>
<sequence length="154" mass="18027">MFQRGRNMSKPKNGKQPSTDSSNGAEFEAVIRAFGRNAEILDNLSDRATQAIVDLNDQEDITHHEIETRYIERCKAEYHRLENAPVQNDELPSKIDLEHFRQKLRESNAAEYEKKKREEEVDEEIEEKKEQISAMEEILRKKLEVINAAKRLMN</sequence>
<protein>
    <submittedName>
        <fullName evidence="2">Uncharacterized protein</fullName>
    </submittedName>
</protein>
<organism evidence="1 2">
    <name type="scientific">Panagrolaimus sp. ES5</name>
    <dbReference type="NCBI Taxonomy" id="591445"/>
    <lineage>
        <taxon>Eukaryota</taxon>
        <taxon>Metazoa</taxon>
        <taxon>Ecdysozoa</taxon>
        <taxon>Nematoda</taxon>
        <taxon>Chromadorea</taxon>
        <taxon>Rhabditida</taxon>
        <taxon>Tylenchina</taxon>
        <taxon>Panagrolaimomorpha</taxon>
        <taxon>Panagrolaimoidea</taxon>
        <taxon>Panagrolaimidae</taxon>
        <taxon>Panagrolaimus</taxon>
    </lineage>
</organism>
<evidence type="ECO:0000313" key="1">
    <source>
        <dbReference type="Proteomes" id="UP000887579"/>
    </source>
</evidence>
<dbReference type="WBParaSite" id="ES5_v2.g21481.t1">
    <property type="protein sequence ID" value="ES5_v2.g21481.t1"/>
    <property type="gene ID" value="ES5_v2.g21481"/>
</dbReference>
<evidence type="ECO:0000313" key="2">
    <source>
        <dbReference type="WBParaSite" id="ES5_v2.g21481.t1"/>
    </source>
</evidence>
<proteinExistence type="predicted"/>
<reference evidence="2" key="1">
    <citation type="submission" date="2022-11" db="UniProtKB">
        <authorList>
            <consortium name="WormBaseParasite"/>
        </authorList>
    </citation>
    <scope>IDENTIFICATION</scope>
</reference>